<sequence>MANKMEKASIPVEVEKEIVTELEQIFRIVDDKPYFELKYKKVGEDYYHVGYSSFDFHNVLKWEKEYFELANCIECKSGQKNVAGRKCQACINKNMFEKI</sequence>
<name>A0A8S5RX80_9CAUD</name>
<accession>A0A8S5RX80</accession>
<reference evidence="1" key="1">
    <citation type="journal article" date="2021" name="Proc. Natl. Acad. Sci. U.S.A.">
        <title>A Catalog of Tens of Thousands of Viruses from Human Metagenomes Reveals Hidden Associations with Chronic Diseases.</title>
        <authorList>
            <person name="Tisza M.J."/>
            <person name="Buck C.B."/>
        </authorList>
    </citation>
    <scope>NUCLEOTIDE SEQUENCE</scope>
    <source>
        <strain evidence="1">CtEJG5</strain>
    </source>
</reference>
<evidence type="ECO:0000313" key="1">
    <source>
        <dbReference type="EMBL" id="DAF43374.1"/>
    </source>
</evidence>
<dbReference type="EMBL" id="BK032506">
    <property type="protein sequence ID" value="DAF43374.1"/>
    <property type="molecule type" value="Genomic_DNA"/>
</dbReference>
<protein>
    <submittedName>
        <fullName evidence="1">Uncharacterized protein</fullName>
    </submittedName>
</protein>
<organism evidence="1">
    <name type="scientific">Siphoviridae sp. ctEJG5</name>
    <dbReference type="NCBI Taxonomy" id="2827814"/>
    <lineage>
        <taxon>Viruses</taxon>
        <taxon>Duplodnaviria</taxon>
        <taxon>Heunggongvirae</taxon>
        <taxon>Uroviricota</taxon>
        <taxon>Caudoviricetes</taxon>
    </lineage>
</organism>
<proteinExistence type="predicted"/>